<organism evidence="2 3">
    <name type="scientific">Actinoalloteichus hymeniacidonis</name>
    <dbReference type="NCBI Taxonomy" id="340345"/>
    <lineage>
        <taxon>Bacteria</taxon>
        <taxon>Bacillati</taxon>
        <taxon>Actinomycetota</taxon>
        <taxon>Actinomycetes</taxon>
        <taxon>Pseudonocardiales</taxon>
        <taxon>Pseudonocardiaceae</taxon>
        <taxon>Actinoalloteichus</taxon>
    </lineage>
</organism>
<dbReference type="Proteomes" id="UP000095210">
    <property type="component" value="Chromosome"/>
</dbReference>
<dbReference type="Gene3D" id="3.90.1570.10">
    <property type="entry name" value="tt1808, chain A"/>
    <property type="match status" value="1"/>
</dbReference>
<reference evidence="3" key="1">
    <citation type="submission" date="2016-03" db="EMBL/GenBank/DDBJ databases">
        <title>Complete genome sequence of the type strain Actinoalloteichus hymeniacidonis DSM 45092.</title>
        <authorList>
            <person name="Schaffert L."/>
            <person name="Albersmeier A."/>
            <person name="Winkler A."/>
            <person name="Kalinowski J."/>
            <person name="Zotchev S."/>
            <person name="Ruckert C."/>
        </authorList>
    </citation>
    <scope>NUCLEOTIDE SEQUENCE [LARGE SCALE GENOMIC DNA]</scope>
    <source>
        <strain evidence="3">HPA177(T) (DSM 45092(T))</strain>
    </source>
</reference>
<keyword evidence="2" id="KW-0540">Nuclease</keyword>
<dbReference type="SUPFAM" id="SSF52980">
    <property type="entry name" value="Restriction endonuclease-like"/>
    <property type="match status" value="1"/>
</dbReference>
<dbReference type="Pfam" id="PF05685">
    <property type="entry name" value="Uma2"/>
    <property type="match status" value="1"/>
</dbReference>
<keyword evidence="3" id="KW-1185">Reference proteome</keyword>
<evidence type="ECO:0000313" key="2">
    <source>
        <dbReference type="EMBL" id="AOS62613.1"/>
    </source>
</evidence>
<proteinExistence type="predicted"/>
<evidence type="ECO:0000259" key="1">
    <source>
        <dbReference type="Pfam" id="PF05685"/>
    </source>
</evidence>
<protein>
    <submittedName>
        <fullName evidence="2">Restriction endonuclease</fullName>
    </submittedName>
</protein>
<dbReference type="KEGG" id="ahm:TL08_08990"/>
<dbReference type="InterPro" id="IPR012296">
    <property type="entry name" value="Nuclease_put_TT1808"/>
</dbReference>
<keyword evidence="2" id="KW-0255">Endonuclease</keyword>
<accession>A0AAC9HNR8</accession>
<dbReference type="InterPro" id="IPR008538">
    <property type="entry name" value="Uma2"/>
</dbReference>
<evidence type="ECO:0000313" key="3">
    <source>
        <dbReference type="Proteomes" id="UP000095210"/>
    </source>
</evidence>
<dbReference type="InterPro" id="IPR011335">
    <property type="entry name" value="Restrct_endonuc-II-like"/>
</dbReference>
<dbReference type="CDD" id="cd06260">
    <property type="entry name" value="DUF820-like"/>
    <property type="match status" value="1"/>
</dbReference>
<dbReference type="EMBL" id="CP014859">
    <property type="protein sequence ID" value="AOS62613.1"/>
    <property type="molecule type" value="Genomic_DNA"/>
</dbReference>
<dbReference type="GO" id="GO:0004519">
    <property type="term" value="F:endonuclease activity"/>
    <property type="evidence" value="ECO:0007669"/>
    <property type="project" value="UniProtKB-KW"/>
</dbReference>
<name>A0AAC9HNR8_9PSEU</name>
<feature type="domain" description="Putative restriction endonuclease" evidence="1">
    <location>
        <begin position="25"/>
        <end position="165"/>
    </location>
</feature>
<dbReference type="AlphaFoldDB" id="A0AAC9HNR8"/>
<sequence length="192" mass="20739">MTAVMEHPIGPYSVQDWLALDPPVDGSRLELILGHLHMTPAPSGEHQRAAFRLARLVEDAVDAASRDDLHVVPAVNVRISTPWRTALIPDVVVLNTPPRGTSFPAEALALAVEIWSPGNPKAERETKQTAYAAAGVPFLWTIVQGRLRNPILTALRLDGGRYIEECVVTAGMPATIDAGPVPVRIDPATLLR</sequence>
<gene>
    <name evidence="2" type="ORF">TL08_08990</name>
</gene>
<keyword evidence="2" id="KW-0378">Hydrolase</keyword>
<dbReference type="RefSeq" id="WP_084642756.1">
    <property type="nucleotide sequence ID" value="NZ_CP014859.1"/>
</dbReference>